<sequence length="29" mass="3320">MHDVRVLLHAPTLHCLPRPTRSESAYCCI</sequence>
<protein>
    <submittedName>
        <fullName evidence="1">Uncharacterized protein</fullName>
    </submittedName>
</protein>
<organism evidence="1">
    <name type="scientific">Anguilla anguilla</name>
    <name type="common">European freshwater eel</name>
    <name type="synonym">Muraena anguilla</name>
    <dbReference type="NCBI Taxonomy" id="7936"/>
    <lineage>
        <taxon>Eukaryota</taxon>
        <taxon>Metazoa</taxon>
        <taxon>Chordata</taxon>
        <taxon>Craniata</taxon>
        <taxon>Vertebrata</taxon>
        <taxon>Euteleostomi</taxon>
        <taxon>Actinopterygii</taxon>
        <taxon>Neopterygii</taxon>
        <taxon>Teleostei</taxon>
        <taxon>Anguilliformes</taxon>
        <taxon>Anguillidae</taxon>
        <taxon>Anguilla</taxon>
    </lineage>
</organism>
<accession>A0A0E9S507</accession>
<dbReference type="AlphaFoldDB" id="A0A0E9S507"/>
<reference evidence="1" key="1">
    <citation type="submission" date="2014-11" db="EMBL/GenBank/DDBJ databases">
        <authorList>
            <person name="Amaro Gonzalez C."/>
        </authorList>
    </citation>
    <scope>NUCLEOTIDE SEQUENCE</scope>
</reference>
<name>A0A0E9S507_ANGAN</name>
<dbReference type="EMBL" id="GBXM01072300">
    <property type="protein sequence ID" value="JAH36277.1"/>
    <property type="molecule type" value="Transcribed_RNA"/>
</dbReference>
<evidence type="ECO:0000313" key="1">
    <source>
        <dbReference type="EMBL" id="JAH36277.1"/>
    </source>
</evidence>
<reference evidence="1" key="2">
    <citation type="journal article" date="2015" name="Fish Shellfish Immunol.">
        <title>Early steps in the European eel (Anguilla anguilla)-Vibrio vulnificus interaction in the gills: Role of the RtxA13 toxin.</title>
        <authorList>
            <person name="Callol A."/>
            <person name="Pajuelo D."/>
            <person name="Ebbesson L."/>
            <person name="Teles M."/>
            <person name="MacKenzie S."/>
            <person name="Amaro C."/>
        </authorList>
    </citation>
    <scope>NUCLEOTIDE SEQUENCE</scope>
</reference>
<proteinExistence type="predicted"/>